<proteinExistence type="inferred from homology"/>
<comment type="caution">
    <text evidence="8">The sequence shown here is derived from an EMBL/GenBank/DDBJ whole genome shotgun (WGS) entry which is preliminary data.</text>
</comment>
<keyword evidence="9" id="KW-1185">Reference proteome</keyword>
<evidence type="ECO:0000256" key="5">
    <source>
        <dbReference type="ARBA" id="ARBA00022691"/>
    </source>
</evidence>
<dbReference type="InterPro" id="IPR029063">
    <property type="entry name" value="SAM-dependent_MTases_sf"/>
</dbReference>
<evidence type="ECO:0000313" key="8">
    <source>
        <dbReference type="EMBL" id="SGZ04573.1"/>
    </source>
</evidence>
<organism evidence="8 9">
    <name type="scientific">Moritella viscosa</name>
    <dbReference type="NCBI Taxonomy" id="80854"/>
    <lineage>
        <taxon>Bacteria</taxon>
        <taxon>Pseudomonadati</taxon>
        <taxon>Pseudomonadota</taxon>
        <taxon>Gammaproteobacteria</taxon>
        <taxon>Alteromonadales</taxon>
        <taxon>Moritellaceae</taxon>
        <taxon>Moritella</taxon>
    </lineage>
</organism>
<sequence>MKTTNNFKSVPYQGSKAKLLSFLDDSLEHYLDANNDKQIKTFFDAFSGSGQVAYHFKNKFDVITNDKQVFTKVINDTYLSSSADVKRIQSLIDELNNLSDLYFYKTDGWFTQTYSQDFLDGSAVALDGSRKIWLTKNAKKIDMIRTRIDEMLEYGEIVQDEKNVLLTSLLRASNLVANTVGHQNSYLRNWADKALKDLVLLVPDFEPNKRNHKNLCGDIFDVLDDVSSDIAYFDPPYGSNNKKGAGFCYSAYYHLNNTIVLNNRPELFGKANRPLSTKAAKCAIEKNKKDVVMPQFVELVKRSKSNLVCFSYSTQGLLTPRDFEEVFRLGGCDMNTFKVYYTNHRKNKQSQTALKNGSSIERENHDAELYELFIIARKSDIRLVESQTIQEKVETYLQKDVSEHSISDKSYSIYYDNEKGSINEKTIGEISMSNNKINSKRETSKAGNEALKIYNEDVLAVMKSMNDESVDLVVTDPPYKIATGGCKVNGDTSKNPSGMLNRGIAANDLKSKWINKSNVDFIRSGSLFKHNTIKFSDWIPEVYRVLKNQTHAYFMVNDRNLNELMTEAIKAGFKLQNVLVWKKNNATPNKYYMKNCEFIVMCRKGKAKNIANMGTKNVLEVNNIIGSKTHPTEKPVELLEILIRNSSKQGDVVFDPFLGTGSTLVSAQNLGRNAIGVEIDEQYFEIAQKRLQPVYEELKQAA</sequence>
<dbReference type="GO" id="GO:0032259">
    <property type="term" value="P:methylation"/>
    <property type="evidence" value="ECO:0007669"/>
    <property type="project" value="UniProtKB-KW"/>
</dbReference>
<dbReference type="Gene3D" id="3.40.50.150">
    <property type="entry name" value="Vaccinia Virus protein VP39"/>
    <property type="match status" value="2"/>
</dbReference>
<dbReference type="Pfam" id="PF02086">
    <property type="entry name" value="MethyltransfD12"/>
    <property type="match status" value="1"/>
</dbReference>
<dbReference type="PROSITE" id="PS00092">
    <property type="entry name" value="N6_MTASE"/>
    <property type="match status" value="2"/>
</dbReference>
<evidence type="ECO:0000256" key="4">
    <source>
        <dbReference type="ARBA" id="ARBA00022679"/>
    </source>
</evidence>
<dbReference type="PRINTS" id="PR00508">
    <property type="entry name" value="S21N4MTFRASE"/>
</dbReference>
<evidence type="ECO:0000256" key="3">
    <source>
        <dbReference type="ARBA" id="ARBA00022603"/>
    </source>
</evidence>
<reference evidence="8 9" key="1">
    <citation type="submission" date="2016-11" db="EMBL/GenBank/DDBJ databases">
        <authorList>
            <person name="Klemetsen T."/>
        </authorList>
    </citation>
    <scope>NUCLEOTIDE SEQUENCE [LARGE SCALE GENOMIC DNA]</scope>
    <source>
        <strain evidence="8">MT 2528</strain>
    </source>
</reference>
<evidence type="ECO:0000256" key="2">
    <source>
        <dbReference type="ARBA" id="ARBA00011900"/>
    </source>
</evidence>
<dbReference type="EC" id="2.1.1.72" evidence="2"/>
<evidence type="ECO:0000256" key="1">
    <source>
        <dbReference type="ARBA" id="ARBA00006594"/>
    </source>
</evidence>
<keyword evidence="5" id="KW-0949">S-adenosyl-L-methionine</keyword>
<protein>
    <recommendedName>
        <fullName evidence="2">site-specific DNA-methyltransferase (adenine-specific)</fullName>
        <ecNumber evidence="2">2.1.1.72</ecNumber>
    </recommendedName>
</protein>
<dbReference type="SUPFAM" id="SSF53335">
    <property type="entry name" value="S-adenosyl-L-methionine-dependent methyltransferases"/>
    <property type="match status" value="2"/>
</dbReference>
<dbReference type="InterPro" id="IPR002941">
    <property type="entry name" value="DNA_methylase_N4/N6"/>
</dbReference>
<evidence type="ECO:0000259" key="7">
    <source>
        <dbReference type="Pfam" id="PF01555"/>
    </source>
</evidence>
<name>A0ABY1HKM9_9GAMM</name>
<dbReference type="EMBL" id="FPLJ01000155">
    <property type="protein sequence ID" value="SGZ04573.1"/>
    <property type="molecule type" value="Genomic_DNA"/>
</dbReference>
<dbReference type="Proteomes" id="UP000182660">
    <property type="component" value="Unassembled WGS sequence"/>
</dbReference>
<dbReference type="InterPro" id="IPR012327">
    <property type="entry name" value="MeTrfase_D12"/>
</dbReference>
<dbReference type="InterPro" id="IPR002052">
    <property type="entry name" value="DNA_methylase_N6_adenine_CS"/>
</dbReference>
<gene>
    <name evidence="8" type="ORF">MT2528_4827</name>
</gene>
<feature type="domain" description="DNA methylase N-4/N-6" evidence="7">
    <location>
        <begin position="470"/>
        <end position="689"/>
    </location>
</feature>
<dbReference type="PANTHER" id="PTHR13370:SF3">
    <property type="entry name" value="TRNA (GUANINE(10)-N2)-METHYLTRANSFERASE HOMOLOG"/>
    <property type="match status" value="1"/>
</dbReference>
<dbReference type="GeneID" id="61298320"/>
<dbReference type="Pfam" id="PF01555">
    <property type="entry name" value="N6_N4_Mtase"/>
    <property type="match status" value="1"/>
</dbReference>
<dbReference type="GO" id="GO:0008168">
    <property type="term" value="F:methyltransferase activity"/>
    <property type="evidence" value="ECO:0007669"/>
    <property type="project" value="UniProtKB-KW"/>
</dbReference>
<dbReference type="PANTHER" id="PTHR13370">
    <property type="entry name" value="RNA METHYLASE-RELATED"/>
    <property type="match status" value="1"/>
</dbReference>
<comment type="similarity">
    <text evidence="1">Belongs to the N(4)/N(6)-methyltransferase family.</text>
</comment>
<evidence type="ECO:0000313" key="9">
    <source>
        <dbReference type="Proteomes" id="UP000182660"/>
    </source>
</evidence>
<keyword evidence="3 8" id="KW-0489">Methyltransferase</keyword>
<accession>A0ABY1HKM9</accession>
<dbReference type="RefSeq" id="WP_082293749.1">
    <property type="nucleotide sequence ID" value="NZ_CAWQZC010000032.1"/>
</dbReference>
<comment type="catalytic activity">
    <reaction evidence="6">
        <text>a 2'-deoxyadenosine in DNA + S-adenosyl-L-methionine = an N(6)-methyl-2'-deoxyadenosine in DNA + S-adenosyl-L-homocysteine + H(+)</text>
        <dbReference type="Rhea" id="RHEA:15197"/>
        <dbReference type="Rhea" id="RHEA-COMP:12418"/>
        <dbReference type="Rhea" id="RHEA-COMP:12419"/>
        <dbReference type="ChEBI" id="CHEBI:15378"/>
        <dbReference type="ChEBI" id="CHEBI:57856"/>
        <dbReference type="ChEBI" id="CHEBI:59789"/>
        <dbReference type="ChEBI" id="CHEBI:90615"/>
        <dbReference type="ChEBI" id="CHEBI:90616"/>
        <dbReference type="EC" id="2.1.1.72"/>
    </reaction>
</comment>
<dbReference type="InterPro" id="IPR001091">
    <property type="entry name" value="RM_Methyltransferase"/>
</dbReference>
<keyword evidence="4" id="KW-0808">Transferase</keyword>
<evidence type="ECO:0000256" key="6">
    <source>
        <dbReference type="ARBA" id="ARBA00047942"/>
    </source>
</evidence>